<dbReference type="AlphaFoldDB" id="A0A9X0HPM1"/>
<evidence type="ECO:0000313" key="4">
    <source>
        <dbReference type="Proteomes" id="UP000054223"/>
    </source>
</evidence>
<evidence type="ECO:0000313" key="3">
    <source>
        <dbReference type="EMBL" id="KUG09942.1"/>
    </source>
</evidence>
<dbReference type="Proteomes" id="UP000054223">
    <property type="component" value="Unassembled WGS sequence"/>
</dbReference>
<proteinExistence type="predicted"/>
<evidence type="ECO:0000256" key="1">
    <source>
        <dbReference type="SAM" id="MobiDB-lite"/>
    </source>
</evidence>
<dbReference type="EMBL" id="LNAL01000002">
    <property type="protein sequence ID" value="KUG09942.1"/>
    <property type="molecule type" value="Genomic_DNA"/>
</dbReference>
<organism evidence="3 4">
    <name type="scientific">Solirubrum puertoriconensis</name>
    <dbReference type="NCBI Taxonomy" id="1751427"/>
    <lineage>
        <taxon>Bacteria</taxon>
        <taxon>Pseudomonadati</taxon>
        <taxon>Bacteroidota</taxon>
        <taxon>Cytophagia</taxon>
        <taxon>Cytophagales</taxon>
    </lineage>
</organism>
<protein>
    <recommendedName>
        <fullName evidence="5">Transferrin-binding protein B C-lobe/N-lobe beta barrel domain-containing protein</fullName>
    </recommendedName>
</protein>
<evidence type="ECO:0008006" key="5">
    <source>
        <dbReference type="Google" id="ProtNLM"/>
    </source>
</evidence>
<feature type="region of interest" description="Disordered" evidence="1">
    <location>
        <begin position="25"/>
        <end position="60"/>
    </location>
</feature>
<evidence type="ECO:0000256" key="2">
    <source>
        <dbReference type="SAM" id="SignalP"/>
    </source>
</evidence>
<name>A0A9X0HPM1_SOLP1</name>
<reference evidence="3 4" key="1">
    <citation type="submission" date="2015-11" db="EMBL/GenBank/DDBJ databases">
        <title>Solirubrum puertoriconensis gen. nov. an environmental bacteria isolated in Puerto Rico.</title>
        <authorList>
            <person name="Cuebas-Irizarry M.F."/>
            <person name="Montalvo-Rodriguez R."/>
        </authorList>
    </citation>
    <scope>NUCLEOTIDE SEQUENCE [LARGE SCALE GENOMIC DNA]</scope>
    <source>
        <strain evidence="3 4">MC1A</strain>
    </source>
</reference>
<keyword evidence="4" id="KW-1185">Reference proteome</keyword>
<dbReference type="RefSeq" id="WP_059066925.1">
    <property type="nucleotide sequence ID" value="NZ_LNAL01000002.1"/>
</dbReference>
<feature type="signal peptide" evidence="2">
    <location>
        <begin position="1"/>
        <end position="25"/>
    </location>
</feature>
<feature type="chain" id="PRO_5040978583" description="Transferrin-binding protein B C-lobe/N-lobe beta barrel domain-containing protein" evidence="2">
    <location>
        <begin position="26"/>
        <end position="209"/>
    </location>
</feature>
<sequence length="209" mass="21032">MHYLRLPLFAGLLLLAACSGKQNEAAATTDPNANPASTPGATSAAPTPAAAANEPGTAPAATAPVNAEAYGFTLSGGPFNNQRVTVAHPTDAATRPGAAIGFWSAQSEMGTVLDASHEKPNGVILRLPSANADKPGTYPIASGAIMNNGEGSIGDVSITGGSVTISQYGGRLVGTFEAQGTYMDMANGMKQVPVTISNGTFDLGRGSNR</sequence>
<dbReference type="PROSITE" id="PS51257">
    <property type="entry name" value="PROKAR_LIPOPROTEIN"/>
    <property type="match status" value="1"/>
</dbReference>
<gene>
    <name evidence="3" type="ORF">ASU33_20560</name>
</gene>
<comment type="caution">
    <text evidence="3">The sequence shown here is derived from an EMBL/GenBank/DDBJ whole genome shotgun (WGS) entry which is preliminary data.</text>
</comment>
<accession>A0A9X0HPM1</accession>
<keyword evidence="2" id="KW-0732">Signal</keyword>